<evidence type="ECO:0000256" key="6">
    <source>
        <dbReference type="SAM" id="Phobius"/>
    </source>
</evidence>
<feature type="transmembrane region" description="Helical" evidence="6">
    <location>
        <begin position="413"/>
        <end position="434"/>
    </location>
</feature>
<feature type="transmembrane region" description="Helical" evidence="6">
    <location>
        <begin position="177"/>
        <end position="194"/>
    </location>
</feature>
<feature type="transmembrane region" description="Helical" evidence="6">
    <location>
        <begin position="52"/>
        <end position="73"/>
    </location>
</feature>
<sequence>MTWIKVPDRALIFGRERSNEREKKREQAAIQDELLLAKLGYKQSLNRQLSTFSNFAISFGCCSVLSGLLPMWGTTLLTGGTSASIWGYLVVALLTLSIGFSLAEICSAFPTTGGLYFWTAQLSDSEWVPFMCWIVGYFNWLSLAVAICAGDLGMAGFLTSAISVTNPDFVTTPAIDYGVYIAILLIHGWMNTWPVKYTGMINNLSVWWHMMGILFIVVVGLLLTPNKPSASFALGQVYNGSGFKSDGYAWLIGLLQAQFTLNGYDSAAHVSEETRSAQKGSPMGIVMAIGTSAVAGTILMIACAFMIQDFDKQIVHSNNNMAITQVFLDGAGVGWTMWFLVIILVAMYFAGGAVIVGSSRQTYAFARDGAMPCSKWLSKLTKYKVPSNAVWFNIAFSAILGIPYLFSEVAFETIVSINTIAASISYFIPIWLRITMARKRFQKGPFHLGLFSIPCGIIACAWITFTSVLFILPTQWPVNPSNMNFAIIPFAFVIGLATLVYAISGRKWFTGPVRNIDTVVIREEDGQVIQETRRVVLLSENDSDDWMPDGIPVMKN</sequence>
<dbReference type="AlphaFoldDB" id="A0A0B7N1A8"/>
<evidence type="ECO:0000313" key="8">
    <source>
        <dbReference type="Proteomes" id="UP000054107"/>
    </source>
</evidence>
<feature type="transmembrane region" description="Helical" evidence="6">
    <location>
        <begin position="247"/>
        <end position="264"/>
    </location>
</feature>
<keyword evidence="3 6" id="KW-0812">Transmembrane</keyword>
<dbReference type="PANTHER" id="PTHR45649">
    <property type="entry name" value="AMINO-ACID PERMEASE BAT1"/>
    <property type="match status" value="1"/>
</dbReference>
<dbReference type="EMBL" id="LN721266">
    <property type="protein sequence ID" value="CEP09173.1"/>
    <property type="molecule type" value="Genomic_DNA"/>
</dbReference>
<dbReference type="Proteomes" id="UP000054107">
    <property type="component" value="Unassembled WGS sequence"/>
</dbReference>
<protein>
    <recommendedName>
        <fullName evidence="9">Amino acid permease/ SLC12A domain-containing protein</fullName>
    </recommendedName>
</protein>
<proteinExistence type="predicted"/>
<dbReference type="GO" id="GO:0022857">
    <property type="term" value="F:transmembrane transporter activity"/>
    <property type="evidence" value="ECO:0007669"/>
    <property type="project" value="InterPro"/>
</dbReference>
<dbReference type="PANTHER" id="PTHR45649:SF26">
    <property type="entry name" value="OS04G0435100 PROTEIN"/>
    <property type="match status" value="1"/>
</dbReference>
<evidence type="ECO:0000256" key="5">
    <source>
        <dbReference type="ARBA" id="ARBA00023136"/>
    </source>
</evidence>
<dbReference type="Gene3D" id="1.20.1740.10">
    <property type="entry name" value="Amino acid/polyamine transporter I"/>
    <property type="match status" value="1"/>
</dbReference>
<feature type="transmembrane region" description="Helical" evidence="6">
    <location>
        <begin position="446"/>
        <end position="472"/>
    </location>
</feature>
<evidence type="ECO:0008006" key="9">
    <source>
        <dbReference type="Google" id="ProtNLM"/>
    </source>
</evidence>
<dbReference type="OrthoDB" id="10054429at2759"/>
<keyword evidence="4 6" id="KW-1133">Transmembrane helix</keyword>
<evidence type="ECO:0000256" key="2">
    <source>
        <dbReference type="ARBA" id="ARBA00022448"/>
    </source>
</evidence>
<evidence type="ECO:0000313" key="7">
    <source>
        <dbReference type="EMBL" id="CEP09173.1"/>
    </source>
</evidence>
<dbReference type="Pfam" id="PF13520">
    <property type="entry name" value="AA_permease_2"/>
    <property type="match status" value="1"/>
</dbReference>
<reference evidence="7 8" key="1">
    <citation type="submission" date="2014-09" db="EMBL/GenBank/DDBJ databases">
        <authorList>
            <person name="Ellenberger Sabrina"/>
        </authorList>
    </citation>
    <scope>NUCLEOTIDE SEQUENCE [LARGE SCALE GENOMIC DNA]</scope>
    <source>
        <strain evidence="7 8">CBS 412.66</strain>
    </source>
</reference>
<comment type="subcellular location">
    <subcellularLocation>
        <location evidence="1">Membrane</location>
        <topology evidence="1">Multi-pass membrane protein</topology>
    </subcellularLocation>
</comment>
<keyword evidence="5 6" id="KW-0472">Membrane</keyword>
<organism evidence="7 8">
    <name type="scientific">Parasitella parasitica</name>
    <dbReference type="NCBI Taxonomy" id="35722"/>
    <lineage>
        <taxon>Eukaryota</taxon>
        <taxon>Fungi</taxon>
        <taxon>Fungi incertae sedis</taxon>
        <taxon>Mucoromycota</taxon>
        <taxon>Mucoromycotina</taxon>
        <taxon>Mucoromycetes</taxon>
        <taxon>Mucorales</taxon>
        <taxon>Mucorineae</taxon>
        <taxon>Mucoraceae</taxon>
        <taxon>Parasitella</taxon>
    </lineage>
</organism>
<evidence type="ECO:0000256" key="3">
    <source>
        <dbReference type="ARBA" id="ARBA00022692"/>
    </source>
</evidence>
<feature type="transmembrane region" description="Helical" evidence="6">
    <location>
        <begin position="130"/>
        <end position="157"/>
    </location>
</feature>
<feature type="transmembrane region" description="Helical" evidence="6">
    <location>
        <begin position="484"/>
        <end position="504"/>
    </location>
</feature>
<accession>A0A0B7N1A8</accession>
<feature type="transmembrane region" description="Helical" evidence="6">
    <location>
        <begin position="285"/>
        <end position="307"/>
    </location>
</feature>
<feature type="transmembrane region" description="Helical" evidence="6">
    <location>
        <begin position="206"/>
        <end position="224"/>
    </location>
</feature>
<name>A0A0B7N1A8_9FUNG</name>
<keyword evidence="2" id="KW-0813">Transport</keyword>
<feature type="transmembrane region" description="Helical" evidence="6">
    <location>
        <begin position="85"/>
        <end position="118"/>
    </location>
</feature>
<dbReference type="GO" id="GO:0016020">
    <property type="term" value="C:membrane"/>
    <property type="evidence" value="ECO:0007669"/>
    <property type="project" value="UniProtKB-SubCell"/>
</dbReference>
<feature type="transmembrane region" description="Helical" evidence="6">
    <location>
        <begin position="389"/>
        <end position="407"/>
    </location>
</feature>
<evidence type="ECO:0000256" key="4">
    <source>
        <dbReference type="ARBA" id="ARBA00022989"/>
    </source>
</evidence>
<gene>
    <name evidence="7" type="primary">PARPA_02649.1 scaffold 5155</name>
</gene>
<keyword evidence="8" id="KW-1185">Reference proteome</keyword>
<dbReference type="InterPro" id="IPR002293">
    <property type="entry name" value="AA/rel_permease1"/>
</dbReference>
<evidence type="ECO:0000256" key="1">
    <source>
        <dbReference type="ARBA" id="ARBA00004141"/>
    </source>
</evidence>
<dbReference type="PIRSF" id="PIRSF006060">
    <property type="entry name" value="AA_transporter"/>
    <property type="match status" value="1"/>
</dbReference>
<dbReference type="STRING" id="35722.A0A0B7N1A8"/>
<feature type="transmembrane region" description="Helical" evidence="6">
    <location>
        <begin position="335"/>
        <end position="357"/>
    </location>
</feature>